<feature type="domain" description="Type II secretion system protein GspG C-terminal" evidence="1">
    <location>
        <begin position="43"/>
        <end position="118"/>
    </location>
</feature>
<reference evidence="2 3" key="1">
    <citation type="submission" date="2020-01" db="EMBL/GenBank/DDBJ databases">
        <title>Ponticoccus aerotolerans gen. nov., sp. nov., an anaerobic bacterium and proposal of Ponticoccusceae fam. nov., Ponticoccusles ord. nov. and Ponticoccuse classis nov. in the phylum Kiritimatiellaeota.</title>
        <authorList>
            <person name="Zhou L.Y."/>
            <person name="Du Z.J."/>
        </authorList>
    </citation>
    <scope>NUCLEOTIDE SEQUENCE [LARGE SCALE GENOMIC DNA]</scope>
    <source>
        <strain evidence="2 3">S-5007</strain>
    </source>
</reference>
<dbReference type="Proteomes" id="UP000464954">
    <property type="component" value="Chromosome"/>
</dbReference>
<evidence type="ECO:0000259" key="1">
    <source>
        <dbReference type="Pfam" id="PF08334"/>
    </source>
</evidence>
<evidence type="ECO:0000313" key="2">
    <source>
        <dbReference type="EMBL" id="QHI68668.1"/>
    </source>
</evidence>
<dbReference type="EMBL" id="CP047593">
    <property type="protein sequence ID" value="QHI68668.1"/>
    <property type="molecule type" value="Genomic_DNA"/>
</dbReference>
<dbReference type="InterPro" id="IPR013545">
    <property type="entry name" value="T2SS_protein-GspG_C"/>
</dbReference>
<evidence type="ECO:0000313" key="3">
    <source>
        <dbReference type="Proteomes" id="UP000464954"/>
    </source>
</evidence>
<name>A0A6P1M9B1_9BACT</name>
<protein>
    <recommendedName>
        <fullName evidence="1">Type II secretion system protein GspG C-terminal domain-containing protein</fullName>
    </recommendedName>
</protein>
<dbReference type="InterPro" id="IPR045584">
    <property type="entry name" value="Pilin-like"/>
</dbReference>
<dbReference type="RefSeq" id="WP_160627213.1">
    <property type="nucleotide sequence ID" value="NZ_CP047593.1"/>
</dbReference>
<dbReference type="AlphaFoldDB" id="A0A6P1M9B1"/>
<sequence>MSIKLKIGIGLLGAAIIVLLIVLCTPIQGTSKQYARRVLFPRATKADIVAINTSLDQYRIDTGAYPDQLLNLSQNSGAKNWNGPYIRENKLSDPWGQPFHYEIINNIPIVVSRGPDGELWSPDDIETALRQKLSEPIK</sequence>
<dbReference type="SUPFAM" id="SSF54523">
    <property type="entry name" value="Pili subunits"/>
    <property type="match status" value="1"/>
</dbReference>
<dbReference type="KEGG" id="taer:GT409_04135"/>
<keyword evidence="3" id="KW-1185">Reference proteome</keyword>
<dbReference type="Gene3D" id="3.30.700.10">
    <property type="entry name" value="Glycoprotein, Type 4 Pilin"/>
    <property type="match status" value="1"/>
</dbReference>
<organism evidence="2 3">
    <name type="scientific">Tichowtungia aerotolerans</name>
    <dbReference type="NCBI Taxonomy" id="2697043"/>
    <lineage>
        <taxon>Bacteria</taxon>
        <taxon>Pseudomonadati</taxon>
        <taxon>Kiritimatiellota</taxon>
        <taxon>Tichowtungiia</taxon>
        <taxon>Tichowtungiales</taxon>
        <taxon>Tichowtungiaceae</taxon>
        <taxon>Tichowtungia</taxon>
    </lineage>
</organism>
<gene>
    <name evidence="2" type="ORF">GT409_04135</name>
</gene>
<dbReference type="Pfam" id="PF08334">
    <property type="entry name" value="T2SSG"/>
    <property type="match status" value="1"/>
</dbReference>
<proteinExistence type="predicted"/>
<accession>A0A6P1M9B1</accession>